<evidence type="ECO:0000313" key="2">
    <source>
        <dbReference type="Proteomes" id="UP000078541"/>
    </source>
</evidence>
<evidence type="ECO:0000313" key="1">
    <source>
        <dbReference type="EMBL" id="KYN36757.1"/>
    </source>
</evidence>
<dbReference type="Proteomes" id="UP000078541">
    <property type="component" value="Unassembled WGS sequence"/>
</dbReference>
<keyword evidence="2" id="KW-1185">Reference proteome</keyword>
<proteinExistence type="predicted"/>
<protein>
    <submittedName>
        <fullName evidence="1">Uncharacterized protein</fullName>
    </submittedName>
</protein>
<dbReference type="EMBL" id="KQ981727">
    <property type="protein sequence ID" value="KYN36757.1"/>
    <property type="molecule type" value="Genomic_DNA"/>
</dbReference>
<reference evidence="1 2" key="1">
    <citation type="submission" date="2016-03" db="EMBL/GenBank/DDBJ databases">
        <title>Trachymyrmex septentrionalis WGS genome.</title>
        <authorList>
            <person name="Nygaard S."/>
            <person name="Hu H."/>
            <person name="Boomsma J."/>
            <person name="Zhang G."/>
        </authorList>
    </citation>
    <scope>NUCLEOTIDE SEQUENCE [LARGE SCALE GENOMIC DNA]</scope>
    <source>
        <strain evidence="1">Tsep2-gDNA-1</strain>
        <tissue evidence="1">Whole body</tissue>
    </source>
</reference>
<sequence length="120" mass="13445">MANCVNTTYCGTHGVLPYTTILQSTPPTSLRWATPQLKHFRNNPLSPTWIKLEPTSWRLFSALSNANTAYSNVGTELPRHANFDAYVIQQLLHRDPKAISSITWYTMTILATGKSNFSTS</sequence>
<accession>A0A195F972</accession>
<gene>
    <name evidence="1" type="ORF">ALC56_08548</name>
</gene>
<organism evidence="1 2">
    <name type="scientific">Trachymyrmex septentrionalis</name>
    <dbReference type="NCBI Taxonomy" id="34720"/>
    <lineage>
        <taxon>Eukaryota</taxon>
        <taxon>Metazoa</taxon>
        <taxon>Ecdysozoa</taxon>
        <taxon>Arthropoda</taxon>
        <taxon>Hexapoda</taxon>
        <taxon>Insecta</taxon>
        <taxon>Pterygota</taxon>
        <taxon>Neoptera</taxon>
        <taxon>Endopterygota</taxon>
        <taxon>Hymenoptera</taxon>
        <taxon>Apocrita</taxon>
        <taxon>Aculeata</taxon>
        <taxon>Formicoidea</taxon>
        <taxon>Formicidae</taxon>
        <taxon>Myrmicinae</taxon>
        <taxon>Trachymyrmex</taxon>
    </lineage>
</organism>
<name>A0A195F972_9HYME</name>
<dbReference type="AlphaFoldDB" id="A0A195F972"/>